<dbReference type="EMBL" id="LR796944">
    <property type="protein sequence ID" value="CAB4176953.1"/>
    <property type="molecule type" value="Genomic_DNA"/>
</dbReference>
<dbReference type="EMBL" id="LR796858">
    <property type="protein sequence ID" value="CAB4170526.1"/>
    <property type="molecule type" value="Genomic_DNA"/>
</dbReference>
<keyword evidence="1" id="KW-0812">Transmembrane</keyword>
<keyword evidence="1" id="KW-0472">Membrane</keyword>
<organism evidence="2">
    <name type="scientific">uncultured Caudovirales phage</name>
    <dbReference type="NCBI Taxonomy" id="2100421"/>
    <lineage>
        <taxon>Viruses</taxon>
        <taxon>Duplodnaviria</taxon>
        <taxon>Heunggongvirae</taxon>
        <taxon>Uroviricota</taxon>
        <taxon>Caudoviricetes</taxon>
        <taxon>Peduoviridae</taxon>
        <taxon>Maltschvirus</taxon>
        <taxon>Maltschvirus maltsch</taxon>
    </lineage>
</organism>
<proteinExistence type="predicted"/>
<protein>
    <submittedName>
        <fullName evidence="2">Uncharacterized protein</fullName>
    </submittedName>
</protein>
<gene>
    <name evidence="5" type="ORF">UFOVP1666_1</name>
    <name evidence="2" type="ORF">UFOVP867_154</name>
    <name evidence="3" type="ORF">UFOVP913_44</name>
    <name evidence="4" type="ORF">UFOVP993_97</name>
</gene>
<accession>A0A6J5PG45</accession>
<evidence type="ECO:0000313" key="3">
    <source>
        <dbReference type="EMBL" id="CAB4170526.1"/>
    </source>
</evidence>
<dbReference type="EMBL" id="LR796815">
    <property type="protein sequence ID" value="CAB4168118.1"/>
    <property type="molecule type" value="Genomic_DNA"/>
</dbReference>
<name>A0A6J5PG45_9CAUD</name>
<feature type="transmembrane region" description="Helical" evidence="1">
    <location>
        <begin position="38"/>
        <end position="59"/>
    </location>
</feature>
<feature type="transmembrane region" description="Helical" evidence="1">
    <location>
        <begin position="7"/>
        <end position="32"/>
    </location>
</feature>
<evidence type="ECO:0000313" key="2">
    <source>
        <dbReference type="EMBL" id="CAB4168118.1"/>
    </source>
</evidence>
<evidence type="ECO:0000256" key="1">
    <source>
        <dbReference type="SAM" id="Phobius"/>
    </source>
</evidence>
<reference evidence="2" key="1">
    <citation type="submission" date="2020-04" db="EMBL/GenBank/DDBJ databases">
        <authorList>
            <person name="Chiriac C."/>
            <person name="Salcher M."/>
            <person name="Ghai R."/>
            <person name="Kavagutti S V."/>
        </authorList>
    </citation>
    <scope>NUCLEOTIDE SEQUENCE</scope>
</reference>
<evidence type="ECO:0000313" key="4">
    <source>
        <dbReference type="EMBL" id="CAB4176953.1"/>
    </source>
</evidence>
<dbReference type="EMBL" id="LR797534">
    <property type="protein sequence ID" value="CAB4222937.1"/>
    <property type="molecule type" value="Genomic_DNA"/>
</dbReference>
<sequence>MTLVQRVVLNIVIVVSTFMALLSLGTILLHYLTWQQMWFGVVASMMTWSIYFCVSMILWENNYRKEQDLKQSK</sequence>
<keyword evidence="1" id="KW-1133">Transmembrane helix</keyword>
<evidence type="ECO:0000313" key="5">
    <source>
        <dbReference type="EMBL" id="CAB4222937.1"/>
    </source>
</evidence>